<name>A0A4Q7IH80_9GAMM</name>
<gene>
    <name evidence="1" type="ORF">C1E23_21080</name>
</gene>
<sequence>SDTGSGCNDVISSESVVIINEDPTISVQPIATQTICVGAVPTDLSVTANGGVTGLTYQWQSSSTSGSGFTDISGATNATYTPVTTSSG</sequence>
<evidence type="ECO:0000313" key="2">
    <source>
        <dbReference type="Proteomes" id="UP000291338"/>
    </source>
</evidence>
<feature type="non-terminal residue" evidence="1">
    <location>
        <position position="88"/>
    </location>
</feature>
<reference evidence="1 2" key="1">
    <citation type="submission" date="2018-01" db="EMBL/GenBank/DDBJ databases">
        <title>Co-occurrence of chitin degradation, pigmentation and bioactivity in marine Pseudoalteromonas.</title>
        <authorList>
            <person name="Paulsen S."/>
            <person name="Gram L."/>
            <person name="Machado H."/>
        </authorList>
    </citation>
    <scope>NUCLEOTIDE SEQUENCE [LARGE SCALE GENOMIC DNA]</scope>
    <source>
        <strain evidence="1 2">S3898</strain>
    </source>
</reference>
<evidence type="ECO:0008006" key="3">
    <source>
        <dbReference type="Google" id="ProtNLM"/>
    </source>
</evidence>
<dbReference type="RefSeq" id="WP_165385667.1">
    <property type="nucleotide sequence ID" value="NZ_PPSX01000182.1"/>
</dbReference>
<dbReference type="AlphaFoldDB" id="A0A4Q7IH80"/>
<organism evidence="1 2">
    <name type="scientific">Pseudoalteromonas phenolica</name>
    <dbReference type="NCBI Taxonomy" id="161398"/>
    <lineage>
        <taxon>Bacteria</taxon>
        <taxon>Pseudomonadati</taxon>
        <taxon>Pseudomonadota</taxon>
        <taxon>Gammaproteobacteria</taxon>
        <taxon>Alteromonadales</taxon>
        <taxon>Pseudoalteromonadaceae</taxon>
        <taxon>Pseudoalteromonas</taxon>
    </lineage>
</organism>
<dbReference type="EMBL" id="PPSX01000182">
    <property type="protein sequence ID" value="RZQ51160.1"/>
    <property type="molecule type" value="Genomic_DNA"/>
</dbReference>
<accession>A0A4Q7IH80</accession>
<proteinExistence type="predicted"/>
<dbReference type="Gene3D" id="2.60.40.2700">
    <property type="match status" value="1"/>
</dbReference>
<comment type="caution">
    <text evidence="1">The sequence shown here is derived from an EMBL/GenBank/DDBJ whole genome shotgun (WGS) entry which is preliminary data.</text>
</comment>
<evidence type="ECO:0000313" key="1">
    <source>
        <dbReference type="EMBL" id="RZQ51160.1"/>
    </source>
</evidence>
<dbReference type="Proteomes" id="UP000291338">
    <property type="component" value="Unassembled WGS sequence"/>
</dbReference>
<feature type="non-terminal residue" evidence="1">
    <location>
        <position position="1"/>
    </location>
</feature>
<protein>
    <recommendedName>
        <fullName evidence="3">Ig-like domain-containing protein</fullName>
    </recommendedName>
</protein>